<protein>
    <recommendedName>
        <fullName evidence="2">STAS domain-containing protein</fullName>
    </recommendedName>
</protein>
<name>E1YGC6_9BACT</name>
<evidence type="ECO:0000313" key="1">
    <source>
        <dbReference type="EMBL" id="CBX29620.1"/>
    </source>
</evidence>
<evidence type="ECO:0008006" key="2">
    <source>
        <dbReference type="Google" id="ProtNLM"/>
    </source>
</evidence>
<proteinExistence type="predicted"/>
<sequence length="98" mass="11300">MDSNFKIVTRQSNGNIYIDLIGEFNGFSAIELIDVLKANSKKTKNFIINTNGLFLIHPLALDVFRKEFPLNDASFQDLLFIGKHGNRMEPKTKESFWY</sequence>
<accession>E1YGC6</accession>
<organism evidence="1">
    <name type="scientific">uncultured Desulfobacterium sp</name>
    <dbReference type="NCBI Taxonomy" id="201089"/>
    <lineage>
        <taxon>Bacteria</taxon>
        <taxon>Pseudomonadati</taxon>
        <taxon>Thermodesulfobacteriota</taxon>
        <taxon>Desulfobacteria</taxon>
        <taxon>Desulfobacterales</taxon>
        <taxon>Desulfobacteriaceae</taxon>
        <taxon>Desulfobacterium</taxon>
        <taxon>environmental samples</taxon>
    </lineage>
</organism>
<reference evidence="1" key="1">
    <citation type="journal article" date="2011" name="Environ. Microbiol.">
        <title>Genomic insights into the metabolic potential of the polycyclic aromatic hydrocarbon degrading sulfate-reducing Deltaproteobacterium N47.</title>
        <authorList>
            <person name="Bergmann F."/>
            <person name="Selesi D."/>
            <person name="Weinmaier T."/>
            <person name="Tischler P."/>
            <person name="Rattei T."/>
            <person name="Meckenstock R.U."/>
        </authorList>
    </citation>
    <scope>NUCLEOTIDE SEQUENCE</scope>
</reference>
<gene>
    <name evidence="1" type="ORF">N47_J06010</name>
</gene>
<dbReference type="EMBL" id="FR695872">
    <property type="protein sequence ID" value="CBX29620.1"/>
    <property type="molecule type" value="Genomic_DNA"/>
</dbReference>
<dbReference type="AlphaFoldDB" id="E1YGC6"/>